<evidence type="ECO:0000313" key="3">
    <source>
        <dbReference type="Proteomes" id="UP001497516"/>
    </source>
</evidence>
<evidence type="ECO:0000313" key="2">
    <source>
        <dbReference type="EMBL" id="CAL1412236.1"/>
    </source>
</evidence>
<organism evidence="2 3">
    <name type="scientific">Linum trigynum</name>
    <dbReference type="NCBI Taxonomy" id="586398"/>
    <lineage>
        <taxon>Eukaryota</taxon>
        <taxon>Viridiplantae</taxon>
        <taxon>Streptophyta</taxon>
        <taxon>Embryophyta</taxon>
        <taxon>Tracheophyta</taxon>
        <taxon>Spermatophyta</taxon>
        <taxon>Magnoliopsida</taxon>
        <taxon>eudicotyledons</taxon>
        <taxon>Gunneridae</taxon>
        <taxon>Pentapetalae</taxon>
        <taxon>rosids</taxon>
        <taxon>fabids</taxon>
        <taxon>Malpighiales</taxon>
        <taxon>Linaceae</taxon>
        <taxon>Linum</taxon>
    </lineage>
</organism>
<proteinExistence type="predicted"/>
<accession>A0AAV2GN50</accession>
<gene>
    <name evidence="2" type="ORF">LTRI10_LOCUS51544</name>
</gene>
<sequence>MDKIKTFLRRNPLLFDTFYNRIKPKSEPVLFIRPSQWLMNFLEEEKMIQLDNEEMLVAKLCKLLMMAKDKRADRESRLSGIRVRPNFNYKLPPGFFLMKEMREWVRDWLELEYVSHYVDAPHLEQSSPEMEKRAVGVFP</sequence>
<dbReference type="PANTHER" id="PTHR31476">
    <property type="entry name" value="PROTEIN WHAT'S THIS FACTOR 1 HOMOLOG, CHLOROPLASTIC"/>
    <property type="match status" value="1"/>
</dbReference>
<dbReference type="AlphaFoldDB" id="A0AAV2GN50"/>
<feature type="domain" description="PORR" evidence="1">
    <location>
        <begin position="72"/>
        <end position="138"/>
    </location>
</feature>
<dbReference type="EMBL" id="OZ034822">
    <property type="protein sequence ID" value="CAL1412236.1"/>
    <property type="molecule type" value="Genomic_DNA"/>
</dbReference>
<dbReference type="InterPro" id="IPR045040">
    <property type="entry name" value="PORR_fam"/>
</dbReference>
<dbReference type="GO" id="GO:0003723">
    <property type="term" value="F:RNA binding"/>
    <property type="evidence" value="ECO:0007669"/>
    <property type="project" value="InterPro"/>
</dbReference>
<evidence type="ECO:0000259" key="1">
    <source>
        <dbReference type="Pfam" id="PF11955"/>
    </source>
</evidence>
<name>A0AAV2GN50_9ROSI</name>
<keyword evidence="3" id="KW-1185">Reference proteome</keyword>
<feature type="domain" description="PORR" evidence="1">
    <location>
        <begin position="3"/>
        <end position="71"/>
    </location>
</feature>
<dbReference type="Pfam" id="PF11955">
    <property type="entry name" value="PORR"/>
    <property type="match status" value="2"/>
</dbReference>
<dbReference type="PANTHER" id="PTHR31476:SF3">
    <property type="entry name" value="UBIQUITIN CARBOXYL-TERMINAL HYDROLASE FAMILY PROTEIN"/>
    <property type="match status" value="1"/>
</dbReference>
<dbReference type="InterPro" id="IPR021099">
    <property type="entry name" value="PORR_domain"/>
</dbReference>
<reference evidence="2 3" key="1">
    <citation type="submission" date="2024-04" db="EMBL/GenBank/DDBJ databases">
        <authorList>
            <person name="Fracassetti M."/>
        </authorList>
    </citation>
    <scope>NUCLEOTIDE SEQUENCE [LARGE SCALE GENOMIC DNA]</scope>
</reference>
<protein>
    <recommendedName>
        <fullName evidence="1">PORR domain-containing protein</fullName>
    </recommendedName>
</protein>
<dbReference type="Proteomes" id="UP001497516">
    <property type="component" value="Chromosome 9"/>
</dbReference>